<dbReference type="RefSeq" id="WP_068688726.1">
    <property type="nucleotide sequence ID" value="NZ_CP063196.1"/>
</dbReference>
<name>A0A399G845_9ACTN</name>
<gene>
    <name evidence="1" type="ORF">NI17_013900</name>
</gene>
<reference evidence="1" key="1">
    <citation type="submission" date="2020-10" db="EMBL/GenBank/DDBJ databases">
        <title>De novo genome project of the cellulose decomposer Thermobifida halotolerans type strain.</title>
        <authorList>
            <person name="Nagy I."/>
            <person name="Horvath B."/>
            <person name="Kukolya J."/>
            <person name="Nagy I."/>
            <person name="Orsini M."/>
        </authorList>
    </citation>
    <scope>NUCLEOTIDE SEQUENCE</scope>
    <source>
        <strain evidence="1">DSM 44931</strain>
    </source>
</reference>
<dbReference type="KEGG" id="thao:NI17_013900"/>
<accession>A0A399G845</accession>
<dbReference type="AlphaFoldDB" id="A0A399G845"/>
<keyword evidence="2" id="KW-1185">Reference proteome</keyword>
<dbReference type="EMBL" id="CP063196">
    <property type="protein sequence ID" value="UOE17954.1"/>
    <property type="molecule type" value="Genomic_DNA"/>
</dbReference>
<sequence length="75" mass="8232">MRKTLQTAGFLLTLMGVSGAVDHLYVQPVMGIFLNAFNRFVLPRVGFLTGYELYANLSLAVLGVAVMVAAERIRE</sequence>
<organism evidence="1 2">
    <name type="scientific">Thermobifida halotolerans</name>
    <dbReference type="NCBI Taxonomy" id="483545"/>
    <lineage>
        <taxon>Bacteria</taxon>
        <taxon>Bacillati</taxon>
        <taxon>Actinomycetota</taxon>
        <taxon>Actinomycetes</taxon>
        <taxon>Streptosporangiales</taxon>
        <taxon>Nocardiopsidaceae</taxon>
        <taxon>Thermobifida</taxon>
    </lineage>
</organism>
<proteinExistence type="predicted"/>
<protein>
    <submittedName>
        <fullName evidence="1">Uncharacterized protein</fullName>
    </submittedName>
</protein>
<dbReference type="Proteomes" id="UP000265719">
    <property type="component" value="Chromosome"/>
</dbReference>
<evidence type="ECO:0000313" key="1">
    <source>
        <dbReference type="EMBL" id="UOE17954.1"/>
    </source>
</evidence>
<evidence type="ECO:0000313" key="2">
    <source>
        <dbReference type="Proteomes" id="UP000265719"/>
    </source>
</evidence>
<dbReference type="OrthoDB" id="3637911at2"/>